<sequence>MQAAINNLERLSQGTNMPEAEGADGKPFSKRLLKNNLSYL</sequence>
<feature type="region of interest" description="Disordered" evidence="1">
    <location>
        <begin position="1"/>
        <end position="28"/>
    </location>
</feature>
<gene>
    <name evidence="2" type="ORF">SAMN04487935_1020</name>
</gene>
<organism evidence="2 3">
    <name type="scientific">Flavobacterium noncentrifugens</name>
    <dbReference type="NCBI Taxonomy" id="1128970"/>
    <lineage>
        <taxon>Bacteria</taxon>
        <taxon>Pseudomonadati</taxon>
        <taxon>Bacteroidota</taxon>
        <taxon>Flavobacteriia</taxon>
        <taxon>Flavobacteriales</taxon>
        <taxon>Flavobacteriaceae</taxon>
        <taxon>Flavobacterium</taxon>
    </lineage>
</organism>
<evidence type="ECO:0000256" key="1">
    <source>
        <dbReference type="SAM" id="MobiDB-lite"/>
    </source>
</evidence>
<accession>A0A1G8UR60</accession>
<keyword evidence="3" id="KW-1185">Reference proteome</keyword>
<evidence type="ECO:0000313" key="3">
    <source>
        <dbReference type="Proteomes" id="UP000199580"/>
    </source>
</evidence>
<proteinExistence type="predicted"/>
<dbReference type="AlphaFoldDB" id="A0A1G8UR60"/>
<evidence type="ECO:0000313" key="2">
    <source>
        <dbReference type="EMBL" id="SDJ56372.1"/>
    </source>
</evidence>
<dbReference type="Proteomes" id="UP000199580">
    <property type="component" value="Unassembled WGS sequence"/>
</dbReference>
<protein>
    <submittedName>
        <fullName evidence="2">Uncharacterized protein</fullName>
    </submittedName>
</protein>
<dbReference type="EMBL" id="FNEZ01000002">
    <property type="protein sequence ID" value="SDJ56372.1"/>
    <property type="molecule type" value="Genomic_DNA"/>
</dbReference>
<reference evidence="2 3" key="1">
    <citation type="submission" date="2016-10" db="EMBL/GenBank/DDBJ databases">
        <authorList>
            <person name="de Groot N.N."/>
        </authorList>
    </citation>
    <scope>NUCLEOTIDE SEQUENCE [LARGE SCALE GENOMIC DNA]</scope>
    <source>
        <strain evidence="2 3">CGMCC 1.10076</strain>
    </source>
</reference>
<name>A0A1G8UR60_9FLAO</name>